<keyword evidence="9" id="KW-1185">Reference proteome</keyword>
<dbReference type="SUPFAM" id="SSF51905">
    <property type="entry name" value="FAD/NAD(P)-binding domain"/>
    <property type="match status" value="1"/>
</dbReference>
<protein>
    <recommendedName>
        <fullName evidence="7">FAD-binding domain-containing protein</fullName>
    </recommendedName>
</protein>
<gene>
    <name evidence="8" type="ORF">PIIN_03820</name>
</gene>
<keyword evidence="5" id="KW-0503">Monooxygenase</keyword>
<dbReference type="eggNOG" id="KOG2614">
    <property type="taxonomic scope" value="Eukaryota"/>
</dbReference>
<evidence type="ECO:0000256" key="6">
    <source>
        <dbReference type="SAM" id="SignalP"/>
    </source>
</evidence>
<feature type="chain" id="PRO_5003469051" description="FAD-binding domain-containing protein" evidence="6">
    <location>
        <begin position="21"/>
        <end position="408"/>
    </location>
</feature>
<evidence type="ECO:0000256" key="5">
    <source>
        <dbReference type="ARBA" id="ARBA00023033"/>
    </source>
</evidence>
<reference evidence="8 9" key="1">
    <citation type="journal article" date="2011" name="PLoS Pathog.">
        <title>Endophytic Life Strategies Decoded by Genome and Transcriptome Analyses of the Mutualistic Root Symbiont Piriformospora indica.</title>
        <authorList>
            <person name="Zuccaro A."/>
            <person name="Lahrmann U."/>
            <person name="Guldener U."/>
            <person name="Langen G."/>
            <person name="Pfiffi S."/>
            <person name="Biedenkopf D."/>
            <person name="Wong P."/>
            <person name="Samans B."/>
            <person name="Grimm C."/>
            <person name="Basiewicz M."/>
            <person name="Murat C."/>
            <person name="Martin F."/>
            <person name="Kogel K.H."/>
        </authorList>
    </citation>
    <scope>NUCLEOTIDE SEQUENCE [LARGE SCALE GENOMIC DNA]</scope>
    <source>
        <strain evidence="8 9">DSM 11827</strain>
    </source>
</reference>
<evidence type="ECO:0000256" key="1">
    <source>
        <dbReference type="ARBA" id="ARBA00007992"/>
    </source>
</evidence>
<accession>G4TEY2</accession>
<dbReference type="Pfam" id="PF01494">
    <property type="entry name" value="FAD_binding_3"/>
    <property type="match status" value="1"/>
</dbReference>
<proteinExistence type="inferred from homology"/>
<dbReference type="Proteomes" id="UP000007148">
    <property type="component" value="Unassembled WGS sequence"/>
</dbReference>
<organism evidence="8 9">
    <name type="scientific">Serendipita indica (strain DSM 11827)</name>
    <name type="common">Root endophyte fungus</name>
    <name type="synonym">Piriformospora indica</name>
    <dbReference type="NCBI Taxonomy" id="1109443"/>
    <lineage>
        <taxon>Eukaryota</taxon>
        <taxon>Fungi</taxon>
        <taxon>Dikarya</taxon>
        <taxon>Basidiomycota</taxon>
        <taxon>Agaricomycotina</taxon>
        <taxon>Agaricomycetes</taxon>
        <taxon>Sebacinales</taxon>
        <taxon>Serendipitaceae</taxon>
        <taxon>Serendipita</taxon>
    </lineage>
</organism>
<feature type="domain" description="FAD-binding" evidence="7">
    <location>
        <begin position="6"/>
        <end position="359"/>
    </location>
</feature>
<dbReference type="GO" id="GO:0004497">
    <property type="term" value="F:monooxygenase activity"/>
    <property type="evidence" value="ECO:0007669"/>
    <property type="project" value="UniProtKB-KW"/>
</dbReference>
<dbReference type="InterPro" id="IPR002938">
    <property type="entry name" value="FAD-bd"/>
</dbReference>
<evidence type="ECO:0000256" key="2">
    <source>
        <dbReference type="ARBA" id="ARBA00022630"/>
    </source>
</evidence>
<keyword evidence="6" id="KW-0732">Signal</keyword>
<evidence type="ECO:0000313" key="8">
    <source>
        <dbReference type="EMBL" id="CCA69881.1"/>
    </source>
</evidence>
<keyword evidence="3" id="KW-0274">FAD</keyword>
<dbReference type="EMBL" id="CAFZ01000066">
    <property type="protein sequence ID" value="CCA69881.1"/>
    <property type="molecule type" value="Genomic_DNA"/>
</dbReference>
<dbReference type="InParanoid" id="G4TEY2"/>
<name>G4TEY2_SERID</name>
<feature type="signal peptide" evidence="6">
    <location>
        <begin position="1"/>
        <end position="20"/>
    </location>
</feature>
<dbReference type="Gene3D" id="3.50.50.60">
    <property type="entry name" value="FAD/NAD(P)-binding domain"/>
    <property type="match status" value="1"/>
</dbReference>
<dbReference type="PANTHER" id="PTHR13789">
    <property type="entry name" value="MONOOXYGENASE"/>
    <property type="match status" value="1"/>
</dbReference>
<dbReference type="AlphaFoldDB" id="G4TEY2"/>
<keyword evidence="4" id="KW-0560">Oxidoreductase</keyword>
<dbReference type="OMA" id="ERMINEC"/>
<dbReference type="OrthoDB" id="47494at2759"/>
<comment type="caution">
    <text evidence="8">The sequence shown here is derived from an EMBL/GenBank/DDBJ whole genome shotgun (WGS) entry which is preliminary data.</text>
</comment>
<dbReference type="InterPro" id="IPR036188">
    <property type="entry name" value="FAD/NAD-bd_sf"/>
</dbReference>
<evidence type="ECO:0000256" key="4">
    <source>
        <dbReference type="ARBA" id="ARBA00023002"/>
    </source>
</evidence>
<dbReference type="PANTHER" id="PTHR13789:SF309">
    <property type="entry name" value="PUTATIVE (AFU_ORTHOLOGUE AFUA_6G14510)-RELATED"/>
    <property type="match status" value="1"/>
</dbReference>
<evidence type="ECO:0000256" key="3">
    <source>
        <dbReference type="ARBA" id="ARBA00022827"/>
    </source>
</evidence>
<dbReference type="PRINTS" id="PR00420">
    <property type="entry name" value="RNGMNOXGNASE"/>
</dbReference>
<dbReference type="GO" id="GO:0071949">
    <property type="term" value="F:FAD binding"/>
    <property type="evidence" value="ECO:0007669"/>
    <property type="project" value="InterPro"/>
</dbReference>
<sequence length="408" mass="44891">MSKPLHVLIIGSGVAGPVLAAALRKTTDYRITIVDANPENTASPIGGPYTFSPNGINTLKFIGAEHIILENGFPLDGLSLIRGDTNTPLVQEKIAHLFKEKFGHTTHGIQRAVFCQKLQDFIKDKDITRYFNMRLDKIEESADSVTAHFRNGQSLSADLIIGCDGLNSATRRYVVGEKIKPRFAGTGNVLGISKLTPEEDATLFQGMNIALGPDAFFGCFPCGEHTWGWFNIFLTKDPATEEVEWDKDHPSLDAHKKIVQRKVQGWKSSIPNLIISRAVRSVALGLYDRPPINTWHKGRVVLCGDAVHPTTPTGGQGSQMAMESAIILARLLAAKGPSDATFAEYTALRRSRTATVTENSRFALSMMIPRNAIIRTLRDWFAWLVMPSLLRSGIRGQYSYDAGTIVLN</sequence>
<comment type="similarity">
    <text evidence="1">Belongs to the paxM FAD-dependent monooxygenase family.</text>
</comment>
<dbReference type="HOGENOM" id="CLU_009665_19_5_1"/>
<dbReference type="InterPro" id="IPR050493">
    <property type="entry name" value="FAD-dep_Monooxygenase_BioMet"/>
</dbReference>
<evidence type="ECO:0000259" key="7">
    <source>
        <dbReference type="Pfam" id="PF01494"/>
    </source>
</evidence>
<dbReference type="STRING" id="1109443.G4TEY2"/>
<evidence type="ECO:0000313" key="9">
    <source>
        <dbReference type="Proteomes" id="UP000007148"/>
    </source>
</evidence>
<keyword evidence="2" id="KW-0285">Flavoprotein</keyword>